<comment type="caution">
    <text evidence="1">The sequence shown here is derived from an EMBL/GenBank/DDBJ whole genome shotgun (WGS) entry which is preliminary data.</text>
</comment>
<keyword evidence="2" id="KW-1185">Reference proteome</keyword>
<dbReference type="Proteomes" id="UP001530293">
    <property type="component" value="Unassembled WGS sequence"/>
</dbReference>
<protein>
    <submittedName>
        <fullName evidence="1">Uncharacterized protein</fullName>
    </submittedName>
</protein>
<proteinExistence type="predicted"/>
<gene>
    <name evidence="1" type="ORF">ACHAWU_000482</name>
</gene>
<name>A0ABD3MEN8_9STRA</name>
<organism evidence="1 2">
    <name type="scientific">Discostella pseudostelligera</name>
    <dbReference type="NCBI Taxonomy" id="259834"/>
    <lineage>
        <taxon>Eukaryota</taxon>
        <taxon>Sar</taxon>
        <taxon>Stramenopiles</taxon>
        <taxon>Ochrophyta</taxon>
        <taxon>Bacillariophyta</taxon>
        <taxon>Coscinodiscophyceae</taxon>
        <taxon>Thalassiosirophycidae</taxon>
        <taxon>Stephanodiscales</taxon>
        <taxon>Stephanodiscaceae</taxon>
        <taxon>Discostella</taxon>
    </lineage>
</organism>
<evidence type="ECO:0000313" key="2">
    <source>
        <dbReference type="Proteomes" id="UP001530293"/>
    </source>
</evidence>
<reference evidence="1 2" key="1">
    <citation type="submission" date="2024-10" db="EMBL/GenBank/DDBJ databases">
        <title>Updated reference genomes for cyclostephanoid diatoms.</title>
        <authorList>
            <person name="Roberts W.R."/>
            <person name="Alverson A.J."/>
        </authorList>
    </citation>
    <scope>NUCLEOTIDE SEQUENCE [LARGE SCALE GENOMIC DNA]</scope>
    <source>
        <strain evidence="1 2">AJA232-27</strain>
    </source>
</reference>
<sequence>MEYNTHSDCCLHEASSTLAKMKNSAIERKVTFYPTCTVRTPTCRSITDEEKIASYYTKEELRIMKRDSVNGLLQTLSERPDSIISNAVVTTTPTDTPRGLELILDPQRRKNRQLVQKSIIRYQMLLNAKSELTDEQRHVRLAHITAKLNRWTSHVAFQTAWRDACEAVDIFPNASTYYPVSDNVPMSITPRSAISHCEIQFAETDMESCPVY</sequence>
<dbReference type="EMBL" id="JALLBG020000151">
    <property type="protein sequence ID" value="KAL3761348.1"/>
    <property type="molecule type" value="Genomic_DNA"/>
</dbReference>
<evidence type="ECO:0000313" key="1">
    <source>
        <dbReference type="EMBL" id="KAL3761348.1"/>
    </source>
</evidence>
<accession>A0ABD3MEN8</accession>
<dbReference type="AlphaFoldDB" id="A0ABD3MEN8"/>